<feature type="active site" evidence="9">
    <location>
        <position position="71"/>
    </location>
</feature>
<feature type="active site" description="Proton acceptor" evidence="9">
    <location>
        <position position="127"/>
    </location>
</feature>
<evidence type="ECO:0000256" key="9">
    <source>
        <dbReference type="HAMAP-Rule" id="MF_01120"/>
    </source>
</evidence>
<comment type="cofactor">
    <cofactor evidence="9">
        <name>Zn(2+)</name>
        <dbReference type="ChEBI" id="CHEBI:29105"/>
    </cofactor>
    <cofactor evidence="9">
        <name>Co(2+)</name>
        <dbReference type="ChEBI" id="CHEBI:48828"/>
    </cofactor>
    <text evidence="9">Binds 2 Zn(2+) or Co(2+) ions per subunit.</text>
</comment>
<comment type="function">
    <text evidence="9">Catalyzes the release of L-lysine from [LysW]-gamma-L-lysine and the release of L-ornithine from [LysW]-L-ornithine.</text>
</comment>
<comment type="pathway">
    <text evidence="9">Amino-acid biosynthesis; L-arginine biosynthesis.</text>
</comment>
<dbReference type="InterPro" id="IPR011650">
    <property type="entry name" value="Peptidase_M20_dimer"/>
</dbReference>
<evidence type="ECO:0000256" key="7">
    <source>
        <dbReference type="ARBA" id="ARBA00023154"/>
    </source>
</evidence>
<dbReference type="PANTHER" id="PTHR43808:SF28">
    <property type="entry name" value="[LYSW]-LYSINE_[LYSW]-ORNITHINE HYDROLASE"/>
    <property type="match status" value="1"/>
</dbReference>
<dbReference type="SUPFAM" id="SSF55031">
    <property type="entry name" value="Bacterial exopeptidase dimerisation domain"/>
    <property type="match status" value="1"/>
</dbReference>
<keyword evidence="4 9" id="KW-0479">Metal-binding</keyword>
<sequence>MVNALRNLAVDMLLDIVKAYSPTGAEEKAVKILYEYAKTLGFDKITIDNVGNLIAEIGYGEKSLALIGHIDTVPGEIPVEYNGYSIKGRGAVDAKGPLTAMFIAASLAKRGIDLNKHRIVVVAAVGEEGDSIGAKELLKKGFKANGIVIGEPSNNSIVIGYRGGMRLEITCKSRPSHTSSPPIEPSACDKIIGIWSKIREMYNTYTPQSNSATAIHISCGENSRFNVYPTHAILIVDVRISVSGSVEAIEKDVLNIVKQYNECFQRVVDFTPPIKVSVNNTVVRALTRALLKTNTKPRFVYKLGTSDMNILAACANNNIVAYGPGKSQLSHTDEEEIAVDELLQGIDIYTKTILEFFNILD</sequence>
<gene>
    <name evidence="9" type="primary">lysK</name>
    <name evidence="11" type="ORF">QPL79_07190</name>
</gene>
<dbReference type="InterPro" id="IPR036264">
    <property type="entry name" value="Bact_exopeptidase_dim_dom"/>
</dbReference>
<dbReference type="Pfam" id="PF07687">
    <property type="entry name" value="M20_dimer"/>
    <property type="match status" value="1"/>
</dbReference>
<name>A0ABD4Z7D7_9CREN</name>
<evidence type="ECO:0000256" key="4">
    <source>
        <dbReference type="ARBA" id="ARBA00022723"/>
    </source>
</evidence>
<feature type="binding site" evidence="9">
    <location>
        <position position="128"/>
    </location>
    <ligand>
        <name>Zn(2+)</name>
        <dbReference type="ChEBI" id="CHEBI:29105"/>
        <label>2</label>
    </ligand>
</feature>
<keyword evidence="12" id="KW-1185">Reference proteome</keyword>
<comment type="caution">
    <text evidence="11">The sequence shown here is derived from an EMBL/GenBank/DDBJ whole genome shotgun (WGS) entry which is preliminary data.</text>
</comment>
<dbReference type="SUPFAM" id="SSF53187">
    <property type="entry name" value="Zn-dependent exopeptidases"/>
    <property type="match status" value="1"/>
</dbReference>
<keyword evidence="8 9" id="KW-0170">Cobalt</keyword>
<keyword evidence="2 9" id="KW-0055">Arginine biosynthesis</keyword>
<keyword evidence="6 9" id="KW-0862">Zinc</keyword>
<evidence type="ECO:0000256" key="5">
    <source>
        <dbReference type="ARBA" id="ARBA00022801"/>
    </source>
</evidence>
<dbReference type="RefSeq" id="WP_285274129.1">
    <property type="nucleotide sequence ID" value="NZ_JASNVW010000004.1"/>
</dbReference>
<dbReference type="AlphaFoldDB" id="A0ABD4Z7D7"/>
<evidence type="ECO:0000256" key="6">
    <source>
        <dbReference type="ARBA" id="ARBA00022833"/>
    </source>
</evidence>
<comment type="similarity">
    <text evidence="9">Belongs to the peptidase M20A family. LysK subfamily.</text>
</comment>
<dbReference type="InterPro" id="IPR010175">
    <property type="entry name" value="LysK"/>
</dbReference>
<dbReference type="InterPro" id="IPR002933">
    <property type="entry name" value="Peptidase_M20"/>
</dbReference>
<feature type="binding site" evidence="9">
    <location>
        <position position="151"/>
    </location>
    <ligand>
        <name>Zn(2+)</name>
        <dbReference type="ChEBI" id="CHEBI:29105"/>
        <label>1</label>
    </ligand>
</feature>
<dbReference type="HAMAP" id="MF_01120">
    <property type="entry name" value="LysK"/>
    <property type="match status" value="1"/>
</dbReference>
<dbReference type="EC" id="3.5.1.130" evidence="9"/>
<dbReference type="Proteomes" id="UP001529235">
    <property type="component" value="Unassembled WGS sequence"/>
</dbReference>
<dbReference type="PANTHER" id="PTHR43808">
    <property type="entry name" value="ACETYLORNITHINE DEACETYLASE"/>
    <property type="match status" value="1"/>
</dbReference>
<feature type="binding site" evidence="9">
    <location>
        <position position="93"/>
    </location>
    <ligand>
        <name>Zn(2+)</name>
        <dbReference type="ChEBI" id="CHEBI:29105"/>
        <label>1</label>
    </ligand>
</feature>
<keyword evidence="7 9" id="KW-0457">Lysine biosynthesis</keyword>
<dbReference type="InterPro" id="IPR001261">
    <property type="entry name" value="ArgE/DapE_CS"/>
</dbReference>
<comment type="pathway">
    <text evidence="9">Amino-acid biosynthesis; L-lysine biosynthesis via AAA pathway; L-lysine from L-alpha-aminoadipate (Thermus route): step 5/5.</text>
</comment>
<evidence type="ECO:0000256" key="3">
    <source>
        <dbReference type="ARBA" id="ARBA00022605"/>
    </source>
</evidence>
<feature type="binding site" evidence="9">
    <location>
        <position position="331"/>
    </location>
    <ligand>
        <name>Zn(2+)</name>
        <dbReference type="ChEBI" id="CHEBI:29105"/>
        <label>2</label>
    </ligand>
</feature>
<comment type="catalytic activity">
    <reaction evidence="9">
        <text>[amino-group carrier protein]-C-terminal-gamma-(L-ornithyl)-L-glutamate + H2O = [amino-group carrier protein]-C-terminal-L-glutamate + L-ornithine</text>
        <dbReference type="Rhea" id="RHEA:52676"/>
        <dbReference type="Rhea" id="RHEA-COMP:9693"/>
        <dbReference type="Rhea" id="RHEA-COMP:13328"/>
        <dbReference type="ChEBI" id="CHEBI:15377"/>
        <dbReference type="ChEBI" id="CHEBI:46911"/>
        <dbReference type="ChEBI" id="CHEBI:78525"/>
        <dbReference type="ChEBI" id="CHEBI:136763"/>
        <dbReference type="EC" id="3.5.1.132"/>
    </reaction>
</comment>
<organism evidence="11 12">
    <name type="scientific">Ignisphaera cupida</name>
    <dbReference type="NCBI Taxonomy" id="3050454"/>
    <lineage>
        <taxon>Archaea</taxon>
        <taxon>Thermoproteota</taxon>
        <taxon>Thermoprotei</taxon>
        <taxon>Desulfurococcales</taxon>
        <taxon>Desulfurococcaceae</taxon>
        <taxon>Ignisphaera</taxon>
    </lineage>
</organism>
<evidence type="ECO:0000313" key="11">
    <source>
        <dbReference type="EMBL" id="MDK6029144.1"/>
    </source>
</evidence>
<dbReference type="InterPro" id="IPR050072">
    <property type="entry name" value="Peptidase_M20A"/>
</dbReference>
<dbReference type="PROSITE" id="PS00759">
    <property type="entry name" value="ARGE_DAPE_CPG2_2"/>
    <property type="match status" value="1"/>
</dbReference>
<feature type="domain" description="Peptidase M20 dimerisation" evidence="10">
    <location>
        <begin position="160"/>
        <end position="260"/>
    </location>
</feature>
<dbReference type="Gene3D" id="3.30.70.360">
    <property type="match status" value="1"/>
</dbReference>
<comment type="subcellular location">
    <subcellularLocation>
        <location evidence="9">Cytoplasm</location>
    </subcellularLocation>
</comment>
<dbReference type="GO" id="GO:0050897">
    <property type="term" value="F:cobalt ion binding"/>
    <property type="evidence" value="ECO:0007669"/>
    <property type="project" value="UniProtKB-UniRule"/>
</dbReference>
<proteinExistence type="inferred from homology"/>
<protein>
    <recommendedName>
        <fullName evidence="9">Putative [LysW]-lysine/[LysW]-ornithine hydrolase</fullName>
        <ecNumber evidence="9">3.5.1.130</ecNumber>
        <ecNumber evidence="9">3.5.1.132</ecNumber>
    </recommendedName>
</protein>
<keyword evidence="1 9" id="KW-0963">Cytoplasm</keyword>
<feature type="binding site" evidence="9">
    <location>
        <position position="93"/>
    </location>
    <ligand>
        <name>Zn(2+)</name>
        <dbReference type="ChEBI" id="CHEBI:29105"/>
        <label>2</label>
    </ligand>
</feature>
<dbReference type="GO" id="GO:0019878">
    <property type="term" value="P:lysine biosynthetic process via aminoadipic acid"/>
    <property type="evidence" value="ECO:0007669"/>
    <property type="project" value="UniProtKB-UniRule"/>
</dbReference>
<keyword evidence="5 9" id="KW-0378">Hydrolase</keyword>
<dbReference type="EC" id="3.5.1.132" evidence="9"/>
<evidence type="ECO:0000313" key="12">
    <source>
        <dbReference type="Proteomes" id="UP001529235"/>
    </source>
</evidence>
<evidence type="ECO:0000259" key="10">
    <source>
        <dbReference type="Pfam" id="PF07687"/>
    </source>
</evidence>
<feature type="binding site" evidence="9">
    <location>
        <position position="69"/>
    </location>
    <ligand>
        <name>Zn(2+)</name>
        <dbReference type="ChEBI" id="CHEBI:29105"/>
        <label>1</label>
    </ligand>
</feature>
<dbReference type="PROSITE" id="PS00758">
    <property type="entry name" value="ARGE_DAPE_CPG2_1"/>
    <property type="match status" value="1"/>
</dbReference>
<dbReference type="Gene3D" id="3.40.630.10">
    <property type="entry name" value="Zn peptidases"/>
    <property type="match status" value="1"/>
</dbReference>
<dbReference type="GO" id="GO:0016811">
    <property type="term" value="F:hydrolase activity, acting on carbon-nitrogen (but not peptide) bonds, in linear amides"/>
    <property type="evidence" value="ECO:0007669"/>
    <property type="project" value="UniProtKB-UniRule"/>
</dbReference>
<dbReference type="NCBIfam" id="TIGR01902">
    <property type="entry name" value="dapE-lys-deAc"/>
    <property type="match status" value="1"/>
</dbReference>
<evidence type="ECO:0000256" key="8">
    <source>
        <dbReference type="ARBA" id="ARBA00023285"/>
    </source>
</evidence>
<comment type="catalytic activity">
    <reaction evidence="9">
        <text>[amino-group carrier protein]-C-terminal-gamma-(L-lysyl)-L-glutamate + H2O = [amino-group carrier protein]-C-terminal-L-glutamate + L-lysine</text>
        <dbReference type="Rhea" id="RHEA:48684"/>
        <dbReference type="Rhea" id="RHEA-COMP:9693"/>
        <dbReference type="Rhea" id="RHEA-COMP:9715"/>
        <dbReference type="ChEBI" id="CHEBI:15377"/>
        <dbReference type="ChEBI" id="CHEBI:32551"/>
        <dbReference type="ChEBI" id="CHEBI:78525"/>
        <dbReference type="ChEBI" id="CHEBI:78526"/>
        <dbReference type="EC" id="3.5.1.130"/>
    </reaction>
</comment>
<reference evidence="11 12" key="1">
    <citation type="submission" date="2023-05" db="EMBL/GenBank/DDBJ databases">
        <title>A new hyperthermophilic archaea 'Ignisphaera cupida' sp. nov. and description of the family 'Ignisphaeraceae' fam. nov.</title>
        <authorList>
            <person name="Podosokorskaya O.A."/>
            <person name="Elcheninov A.G."/>
            <person name="Klukina A."/>
            <person name="Merkel A.Y."/>
        </authorList>
    </citation>
    <scope>NUCLEOTIDE SEQUENCE [LARGE SCALE GENOMIC DNA]</scope>
    <source>
        <strain evidence="11 12">4213-co</strain>
    </source>
</reference>
<keyword evidence="3 9" id="KW-0028">Amino-acid biosynthesis</keyword>
<dbReference type="GO" id="GO:0008270">
    <property type="term" value="F:zinc ion binding"/>
    <property type="evidence" value="ECO:0007669"/>
    <property type="project" value="UniProtKB-UniRule"/>
</dbReference>
<accession>A0ABD4Z7D7</accession>
<dbReference type="EMBL" id="JASNVW010000004">
    <property type="protein sequence ID" value="MDK6029144.1"/>
    <property type="molecule type" value="Genomic_DNA"/>
</dbReference>
<dbReference type="GO" id="GO:0042450">
    <property type="term" value="P:L-arginine biosynthetic process via ornithine"/>
    <property type="evidence" value="ECO:0007669"/>
    <property type="project" value="UniProtKB-UniRule"/>
</dbReference>
<dbReference type="GO" id="GO:0005737">
    <property type="term" value="C:cytoplasm"/>
    <property type="evidence" value="ECO:0007669"/>
    <property type="project" value="UniProtKB-SubCell"/>
</dbReference>
<dbReference type="Pfam" id="PF01546">
    <property type="entry name" value="Peptidase_M20"/>
    <property type="match status" value="1"/>
</dbReference>
<dbReference type="NCBIfam" id="NF001747">
    <property type="entry name" value="PRK00466.1"/>
    <property type="match status" value="1"/>
</dbReference>
<evidence type="ECO:0000256" key="1">
    <source>
        <dbReference type="ARBA" id="ARBA00022490"/>
    </source>
</evidence>
<evidence type="ECO:0000256" key="2">
    <source>
        <dbReference type="ARBA" id="ARBA00022571"/>
    </source>
</evidence>